<dbReference type="AlphaFoldDB" id="A0A2K3M3Q9"/>
<reference evidence="1 2" key="1">
    <citation type="journal article" date="2014" name="Am. J. Bot.">
        <title>Genome assembly and annotation for red clover (Trifolium pratense; Fabaceae).</title>
        <authorList>
            <person name="Istvanek J."/>
            <person name="Jaros M."/>
            <person name="Krenek A."/>
            <person name="Repkova J."/>
        </authorList>
    </citation>
    <scope>NUCLEOTIDE SEQUENCE [LARGE SCALE GENOMIC DNA]</scope>
    <source>
        <strain evidence="2">cv. Tatra</strain>
        <tissue evidence="1">Young leaves</tissue>
    </source>
</reference>
<dbReference type="EMBL" id="ASHM01048668">
    <property type="protein sequence ID" value="PNX85409.1"/>
    <property type="molecule type" value="Genomic_DNA"/>
</dbReference>
<accession>A0A2K3M3Q9</accession>
<reference evidence="1 2" key="2">
    <citation type="journal article" date="2017" name="Front. Plant Sci.">
        <title>Gene Classification and Mining of Molecular Markers Useful in Red Clover (Trifolium pratense) Breeding.</title>
        <authorList>
            <person name="Istvanek J."/>
            <person name="Dluhosova J."/>
            <person name="Dluhos P."/>
            <person name="Patkova L."/>
            <person name="Nedelnik J."/>
            <person name="Repkova J."/>
        </authorList>
    </citation>
    <scope>NUCLEOTIDE SEQUENCE [LARGE SCALE GENOMIC DNA]</scope>
    <source>
        <strain evidence="2">cv. Tatra</strain>
        <tissue evidence="1">Young leaves</tissue>
    </source>
</reference>
<proteinExistence type="predicted"/>
<feature type="non-terminal residue" evidence="1">
    <location>
        <position position="215"/>
    </location>
</feature>
<gene>
    <name evidence="1" type="ORF">L195_g041478</name>
</gene>
<organism evidence="1 2">
    <name type="scientific">Trifolium pratense</name>
    <name type="common">Red clover</name>
    <dbReference type="NCBI Taxonomy" id="57577"/>
    <lineage>
        <taxon>Eukaryota</taxon>
        <taxon>Viridiplantae</taxon>
        <taxon>Streptophyta</taxon>
        <taxon>Embryophyta</taxon>
        <taxon>Tracheophyta</taxon>
        <taxon>Spermatophyta</taxon>
        <taxon>Magnoliopsida</taxon>
        <taxon>eudicotyledons</taxon>
        <taxon>Gunneridae</taxon>
        <taxon>Pentapetalae</taxon>
        <taxon>rosids</taxon>
        <taxon>fabids</taxon>
        <taxon>Fabales</taxon>
        <taxon>Fabaceae</taxon>
        <taxon>Papilionoideae</taxon>
        <taxon>50 kb inversion clade</taxon>
        <taxon>NPAAA clade</taxon>
        <taxon>Hologalegina</taxon>
        <taxon>IRL clade</taxon>
        <taxon>Trifolieae</taxon>
        <taxon>Trifolium</taxon>
    </lineage>
</organism>
<evidence type="ECO:0000313" key="1">
    <source>
        <dbReference type="EMBL" id="PNX85409.1"/>
    </source>
</evidence>
<protein>
    <submittedName>
        <fullName evidence="1">Uncharacterized protein</fullName>
    </submittedName>
</protein>
<name>A0A2K3M3Q9_TRIPR</name>
<dbReference type="Proteomes" id="UP000236291">
    <property type="component" value="Unassembled WGS sequence"/>
</dbReference>
<sequence>MCLNLGPGNCTVVAGRCFDPLTKPSTFCTFFLLFSGETSLVGSLEGEKDPCNFDGADLFGELLLKHTNPSLFLLFGGELKHVNPSLFCTLLLFFVGAVNLEGEIGRLDFDAAPHLFDAAHLLDFDAAPHLFGEFNLVVLLGEGGDLLRNLCGDSILNLCGVVTLFGDLLINLCGDSVRNLGGVVVVTLFGDLIRNVCGDLIRNLGGGDGVVTLFG</sequence>
<comment type="caution">
    <text evidence="1">The sequence shown here is derived from an EMBL/GenBank/DDBJ whole genome shotgun (WGS) entry which is preliminary data.</text>
</comment>
<evidence type="ECO:0000313" key="2">
    <source>
        <dbReference type="Proteomes" id="UP000236291"/>
    </source>
</evidence>